<comment type="caution">
    <text evidence="5">The sequence shown here is derived from an EMBL/GenBank/DDBJ whole genome shotgun (WGS) entry which is preliminary data.</text>
</comment>
<evidence type="ECO:0000256" key="1">
    <source>
        <dbReference type="PIRSR" id="PIRSR634015-1"/>
    </source>
</evidence>
<dbReference type="Pfam" id="PF01433">
    <property type="entry name" value="Peptidase_M1"/>
    <property type="match status" value="1"/>
</dbReference>
<feature type="active site" description="Proton acceptor" evidence="1">
    <location>
        <position position="363"/>
    </location>
</feature>
<dbReference type="GO" id="GO:0008270">
    <property type="term" value="F:zinc ion binding"/>
    <property type="evidence" value="ECO:0007669"/>
    <property type="project" value="InterPro"/>
</dbReference>
<evidence type="ECO:0000313" key="6">
    <source>
        <dbReference type="Proteomes" id="UP000295334"/>
    </source>
</evidence>
<dbReference type="RefSeq" id="WP_131449488.1">
    <property type="nucleotide sequence ID" value="NZ_SJZI01000042.1"/>
</dbReference>
<accession>A0A4R1BC36</accession>
<keyword evidence="2" id="KW-0862">Zinc</keyword>
<feature type="active site" description="Proton donor" evidence="1">
    <location>
        <position position="463"/>
    </location>
</feature>
<dbReference type="OrthoDB" id="9814383at2"/>
<evidence type="ECO:0000256" key="3">
    <source>
        <dbReference type="SAM" id="SignalP"/>
    </source>
</evidence>
<protein>
    <submittedName>
        <fullName evidence="5">M1 family peptidase</fullName>
    </submittedName>
</protein>
<evidence type="ECO:0000259" key="4">
    <source>
        <dbReference type="Pfam" id="PF01433"/>
    </source>
</evidence>
<feature type="binding site" evidence="2">
    <location>
        <position position="385"/>
    </location>
    <ligand>
        <name>Zn(2+)</name>
        <dbReference type="ChEBI" id="CHEBI:29105"/>
        <note>catalytic</note>
    </ligand>
</feature>
<dbReference type="GO" id="GO:0008237">
    <property type="term" value="F:metallopeptidase activity"/>
    <property type="evidence" value="ECO:0007669"/>
    <property type="project" value="InterPro"/>
</dbReference>
<comment type="cofactor">
    <cofactor evidence="2">
        <name>Zn(2+)</name>
        <dbReference type="ChEBI" id="CHEBI:29105"/>
    </cofactor>
    <text evidence="2">Binds 1 zinc ion per subunit.</text>
</comment>
<feature type="binding site" evidence="2">
    <location>
        <position position="366"/>
    </location>
    <ligand>
        <name>Zn(2+)</name>
        <dbReference type="ChEBI" id="CHEBI:29105"/>
        <note>catalytic</note>
    </ligand>
</feature>
<name>A0A4R1BC36_9BACT</name>
<keyword evidence="2" id="KW-0479">Metal-binding</keyword>
<dbReference type="PANTHER" id="PTHR45726">
    <property type="entry name" value="LEUKOTRIENE A-4 HYDROLASE"/>
    <property type="match status" value="1"/>
</dbReference>
<dbReference type="Gene3D" id="1.10.390.10">
    <property type="entry name" value="Neutral Protease Domain 2"/>
    <property type="match status" value="1"/>
</dbReference>
<gene>
    <name evidence="5" type="ORF">EPD60_10955</name>
</gene>
<dbReference type="CDD" id="cd09604">
    <property type="entry name" value="M1_APN_like"/>
    <property type="match status" value="1"/>
</dbReference>
<sequence>MKRTLLVPTLCLLALASFAQPDRWQQRVKYTMDVDMDVSTNRLAGKQKLEYWNNSPDTLKRVFYHLYWNAFQPNSMMDVRSRRQGTVVLASRGGRDIVDWDPRVKDRIVNLKPEEQGYENVGTVRMDGRVQKTKLHETILEVVLDRPILPKSKVTFDLDWTSQVPLQIRRSGRDNPQTTVRYTMTQWYPKLVEYDYEGWHPTPYIAREFYGVWGDYDVTIKIDKSYLLGGSGTITNANEVGFGYEAKGAKPLDPAGKRNWKFSAPNVHDFAWAADPGYKHLVRNVPNGPIINVLYKNVSGKPEEDKRWNDLADAAVTVYPFIAKTFGPYPYKQYSFIHGGDGGMEYPNATMIVSSSVGTAFHEWMHTWYQGMMATNESEYAWMDEGFTEWASERVGKYYEAALRAKKGGDPAQLRKEDSAAQATMFDDIYAGFNSLVKSGREEPLTTHADQFNTNYAYSNAAYLKGAVFIEQLGYITGAAVRDRILQEYYRQWRFKHPNANDFIRVAEKVSGLQLDWYRGYWVGTTKTIDYAVDSLWDEGGHALIRLRNDGMMPMPLDVKVTFKDGSSEWHYIPQYLQFGEKAPEPGQEGRTVYAPWKWTHPQYNISSKRRLTDIVSVEIDPSGRMADVNRKNNRLELKW</sequence>
<dbReference type="InterPro" id="IPR027268">
    <property type="entry name" value="Peptidase_M4/M1_CTD_sf"/>
</dbReference>
<feature type="domain" description="Peptidase M1 membrane alanine aminopeptidase" evidence="4">
    <location>
        <begin position="359"/>
        <end position="517"/>
    </location>
</feature>
<dbReference type="Proteomes" id="UP000295334">
    <property type="component" value="Unassembled WGS sequence"/>
</dbReference>
<feature type="signal peptide" evidence="3">
    <location>
        <begin position="1"/>
        <end position="19"/>
    </location>
</feature>
<evidence type="ECO:0000256" key="2">
    <source>
        <dbReference type="PIRSR" id="PIRSR634015-3"/>
    </source>
</evidence>
<dbReference type="AlphaFoldDB" id="A0A4R1BC36"/>
<organism evidence="5 6">
    <name type="scientific">Flaviaesturariibacter flavus</name>
    <dbReference type="NCBI Taxonomy" id="2502780"/>
    <lineage>
        <taxon>Bacteria</taxon>
        <taxon>Pseudomonadati</taxon>
        <taxon>Bacteroidota</taxon>
        <taxon>Chitinophagia</taxon>
        <taxon>Chitinophagales</taxon>
        <taxon>Chitinophagaceae</taxon>
        <taxon>Flaviaestuariibacter</taxon>
    </lineage>
</organism>
<dbReference type="SUPFAM" id="SSF55486">
    <property type="entry name" value="Metalloproteases ('zincins'), catalytic domain"/>
    <property type="match status" value="1"/>
</dbReference>
<dbReference type="InterPro" id="IPR014782">
    <property type="entry name" value="Peptidase_M1_dom"/>
</dbReference>
<feature type="binding site" evidence="2">
    <location>
        <position position="362"/>
    </location>
    <ligand>
        <name>Zn(2+)</name>
        <dbReference type="ChEBI" id="CHEBI:29105"/>
        <note>catalytic</note>
    </ligand>
</feature>
<keyword evidence="6" id="KW-1185">Reference proteome</keyword>
<dbReference type="PANTHER" id="PTHR45726:SF3">
    <property type="entry name" value="LEUKOTRIENE A-4 HYDROLASE"/>
    <property type="match status" value="1"/>
</dbReference>
<keyword evidence="3" id="KW-0732">Signal</keyword>
<proteinExistence type="predicted"/>
<dbReference type="InterPro" id="IPR034015">
    <property type="entry name" value="M1_LTA4H"/>
</dbReference>
<reference evidence="5 6" key="1">
    <citation type="submission" date="2019-03" db="EMBL/GenBank/DDBJ databases">
        <authorList>
            <person name="Kim M.K.M."/>
        </authorList>
    </citation>
    <scope>NUCLEOTIDE SEQUENCE [LARGE SCALE GENOMIC DNA]</scope>
    <source>
        <strain evidence="5 6">17J68-12</strain>
    </source>
</reference>
<dbReference type="EMBL" id="SJZI01000042">
    <property type="protein sequence ID" value="TCJ14498.1"/>
    <property type="molecule type" value="Genomic_DNA"/>
</dbReference>
<feature type="chain" id="PRO_5020674331" evidence="3">
    <location>
        <begin position="20"/>
        <end position="640"/>
    </location>
</feature>
<evidence type="ECO:0000313" key="5">
    <source>
        <dbReference type="EMBL" id="TCJ14498.1"/>
    </source>
</evidence>